<evidence type="ECO:0000256" key="4">
    <source>
        <dbReference type="NCBIfam" id="TIGR03130"/>
    </source>
</evidence>
<keyword evidence="7" id="KW-1185">Reference proteome</keyword>
<protein>
    <recommendedName>
        <fullName evidence="4">Malonate decarboxylase acyl carrier protein</fullName>
    </recommendedName>
</protein>
<dbReference type="Pfam" id="PF06857">
    <property type="entry name" value="ACP"/>
    <property type="match status" value="1"/>
</dbReference>
<dbReference type="OrthoDB" id="120290at2"/>
<comment type="PTM">
    <text evidence="5">Covalently binds the prosthetic group of malonate decarboxylase.</text>
</comment>
<evidence type="ECO:0000313" key="7">
    <source>
        <dbReference type="Proteomes" id="UP000198972"/>
    </source>
</evidence>
<dbReference type="STRING" id="670482.SAMN04488542_102169"/>
<dbReference type="Proteomes" id="UP000198972">
    <property type="component" value="Unassembled WGS sequence"/>
</dbReference>
<dbReference type="RefSeq" id="WP_091226707.1">
    <property type="nucleotide sequence ID" value="NZ_FNBG01000002.1"/>
</dbReference>
<feature type="modified residue" description="O-(phosphoribosyl dephospho-coenzyme A)serine" evidence="5">
    <location>
        <position position="25"/>
    </location>
</feature>
<keyword evidence="2" id="KW-0963">Cytoplasm</keyword>
<gene>
    <name evidence="6" type="ORF">SAMN04488542_102169</name>
</gene>
<evidence type="ECO:0000256" key="2">
    <source>
        <dbReference type="ARBA" id="ARBA00022490"/>
    </source>
</evidence>
<dbReference type="HAMAP" id="MF_00710">
    <property type="entry name" value="Malonate_deCO2ase_dsu"/>
    <property type="match status" value="1"/>
</dbReference>
<dbReference type="InterPro" id="IPR009662">
    <property type="entry name" value="Malonate_deCO2ase_dsu"/>
</dbReference>
<dbReference type="InterPro" id="IPR023439">
    <property type="entry name" value="Mal_deCO2ase/Cit_lyase_ACP"/>
</dbReference>
<organism evidence="6 7">
    <name type="scientific">Fontibacillus panacisegetis</name>
    <dbReference type="NCBI Taxonomy" id="670482"/>
    <lineage>
        <taxon>Bacteria</taxon>
        <taxon>Bacillati</taxon>
        <taxon>Bacillota</taxon>
        <taxon>Bacilli</taxon>
        <taxon>Bacillales</taxon>
        <taxon>Paenibacillaceae</taxon>
        <taxon>Fontibacillus</taxon>
    </lineage>
</organism>
<sequence length="102" mass="11282">METLTFKFNATKSVPKHAYVGVVASGDLEILLEPSKEEKAYVVVRTASDGFGETWKNLLDRFFAVHDIAANIEINDFGATPGMVSMRLLQALEVCSSEKTER</sequence>
<evidence type="ECO:0000256" key="5">
    <source>
        <dbReference type="PIRSR" id="PIRSR609662-50"/>
    </source>
</evidence>
<dbReference type="GO" id="GO:0005737">
    <property type="term" value="C:cytoplasm"/>
    <property type="evidence" value="ECO:0007669"/>
    <property type="project" value="UniProtKB-SubCell"/>
</dbReference>
<evidence type="ECO:0000256" key="3">
    <source>
        <dbReference type="ARBA" id="ARBA00022553"/>
    </source>
</evidence>
<keyword evidence="3 5" id="KW-0597">Phosphoprotein</keyword>
<proteinExistence type="inferred from homology"/>
<reference evidence="6 7" key="1">
    <citation type="submission" date="2016-10" db="EMBL/GenBank/DDBJ databases">
        <authorList>
            <person name="de Groot N.N."/>
        </authorList>
    </citation>
    <scope>NUCLEOTIDE SEQUENCE [LARGE SCALE GENOMIC DNA]</scope>
    <source>
        <strain evidence="6 7">DSM 28129</strain>
    </source>
</reference>
<evidence type="ECO:0000256" key="1">
    <source>
        <dbReference type="ARBA" id="ARBA00004496"/>
    </source>
</evidence>
<evidence type="ECO:0000313" key="6">
    <source>
        <dbReference type="EMBL" id="SDE79946.1"/>
    </source>
</evidence>
<comment type="subcellular location">
    <subcellularLocation>
        <location evidence="1">Cytoplasm</location>
    </subcellularLocation>
</comment>
<dbReference type="EMBL" id="FNBG01000002">
    <property type="protein sequence ID" value="SDE79946.1"/>
    <property type="molecule type" value="Genomic_DNA"/>
</dbReference>
<dbReference type="NCBIfam" id="TIGR03130">
    <property type="entry name" value="malonate_delta"/>
    <property type="match status" value="1"/>
</dbReference>
<name>A0A1G7FVP5_9BACL</name>
<dbReference type="NCBIfam" id="NF002293">
    <property type="entry name" value="PRK01220.1"/>
    <property type="match status" value="1"/>
</dbReference>
<accession>A0A1G7FVP5</accession>
<dbReference type="AlphaFoldDB" id="A0A1G7FVP5"/>